<dbReference type="PANTHER" id="PTHR21261:SF15">
    <property type="entry name" value="BEATEN PATH IIIA, ISOFORM D-RELATED"/>
    <property type="match status" value="1"/>
</dbReference>
<dbReference type="RefSeq" id="XP_058979888.1">
    <property type="nucleotide sequence ID" value="XM_059123905.1"/>
</dbReference>
<dbReference type="InterPro" id="IPR036179">
    <property type="entry name" value="Ig-like_dom_sf"/>
</dbReference>
<feature type="domain" description="Ig-like" evidence="3">
    <location>
        <begin position="140"/>
        <end position="176"/>
    </location>
</feature>
<feature type="region of interest" description="Disordered" evidence="1">
    <location>
        <begin position="328"/>
        <end position="386"/>
    </location>
</feature>
<evidence type="ECO:0000256" key="1">
    <source>
        <dbReference type="SAM" id="MobiDB-lite"/>
    </source>
</evidence>
<accession>A0ABM3V264</accession>
<dbReference type="Gene3D" id="2.60.40.10">
    <property type="entry name" value="Immunoglobulins"/>
    <property type="match status" value="2"/>
</dbReference>
<dbReference type="GeneID" id="105261657"/>
<dbReference type="SUPFAM" id="SSF48726">
    <property type="entry name" value="Immunoglobulin"/>
    <property type="match status" value="1"/>
</dbReference>
<organism evidence="4 5">
    <name type="scientific">Musca domestica</name>
    <name type="common">House fly</name>
    <dbReference type="NCBI Taxonomy" id="7370"/>
    <lineage>
        <taxon>Eukaryota</taxon>
        <taxon>Metazoa</taxon>
        <taxon>Ecdysozoa</taxon>
        <taxon>Arthropoda</taxon>
        <taxon>Hexapoda</taxon>
        <taxon>Insecta</taxon>
        <taxon>Pterygota</taxon>
        <taxon>Neoptera</taxon>
        <taxon>Endopterygota</taxon>
        <taxon>Diptera</taxon>
        <taxon>Brachycera</taxon>
        <taxon>Muscomorpha</taxon>
        <taxon>Muscoidea</taxon>
        <taxon>Muscidae</taxon>
        <taxon>Musca</taxon>
    </lineage>
</organism>
<feature type="compositionally biased region" description="Acidic residues" evidence="1">
    <location>
        <begin position="361"/>
        <end position="375"/>
    </location>
</feature>
<feature type="signal peptide" evidence="2">
    <location>
        <begin position="1"/>
        <end position="22"/>
    </location>
</feature>
<evidence type="ECO:0000313" key="4">
    <source>
        <dbReference type="Proteomes" id="UP001652621"/>
    </source>
</evidence>
<dbReference type="InterPro" id="IPR007110">
    <property type="entry name" value="Ig-like_dom"/>
</dbReference>
<keyword evidence="2" id="KW-0732">Signal</keyword>
<reference evidence="5" key="1">
    <citation type="submission" date="2025-08" db="UniProtKB">
        <authorList>
            <consortium name="RefSeq"/>
        </authorList>
    </citation>
    <scope>IDENTIFICATION</scope>
    <source>
        <strain evidence="5">Aabys</strain>
        <tissue evidence="5">Whole body</tissue>
    </source>
</reference>
<keyword evidence="4" id="KW-1185">Reference proteome</keyword>
<gene>
    <name evidence="5" type="primary">LOC105261657</name>
</gene>
<proteinExistence type="predicted"/>
<evidence type="ECO:0000313" key="5">
    <source>
        <dbReference type="RefSeq" id="XP_058979888.1"/>
    </source>
</evidence>
<dbReference type="PROSITE" id="PS50835">
    <property type="entry name" value="IG_LIKE"/>
    <property type="match status" value="2"/>
</dbReference>
<evidence type="ECO:0000259" key="3">
    <source>
        <dbReference type="PROSITE" id="PS50835"/>
    </source>
</evidence>
<feature type="chain" id="PRO_5045629927" evidence="2">
    <location>
        <begin position="23"/>
        <end position="553"/>
    </location>
</feature>
<dbReference type="InterPro" id="IPR013783">
    <property type="entry name" value="Ig-like_fold"/>
</dbReference>
<name>A0ABM3V264_MUSDO</name>
<dbReference type="Proteomes" id="UP001652621">
    <property type="component" value="Unplaced"/>
</dbReference>
<evidence type="ECO:0000256" key="2">
    <source>
        <dbReference type="SAM" id="SignalP"/>
    </source>
</evidence>
<sequence>MLFNCAILFLWAILLLQDFSHCLRLVEVRIPNYVVKGSAAQLECLYDLDGESLYSVKWYKDGNEFYRYVPRDMPPAQTFLLPGVSVDVHNSSDAVVTLREVNLQSAGRFRCEVSGEAPSFQTVTEHGDMVVVSLPDQGAPKITGGRPRYQIGDTVRINCTAGRSKPAVQLAWFINGEPAEPYQLRKYDPVLWGRDGLETSILGLQFRVDQHHFRNGDMKLKCVASLSTFYWRSNEESVEGDRPQKAPVLESRETVYASNSRADPVQGMSLRESFVTKILSFFIQPNAATNKTDSTMTTIKPSTLILLIAMALLTSSGCFEQLHFNGGRGGGGGTKKHSHKTSQSGEENSEKEITNKSSYDIDADDDDNKDEEDTVNNDGKEYRHHDCNVKDAGDIGSKSCGHNLASKVLQRQVVRALSKEMHFNKEMSCLPIMLTNTTVPNAITTTTSTTTTTNATISGTISVYHQHAFNVTTSVSLEQIFKSCNSYNAKTSRPSLLTLPSSLLSSSLSSCSSLPLSSPSCLSSSSCYLLGGESAFTAQQDQQQQGQCLVASR</sequence>
<protein>
    <submittedName>
        <fullName evidence="5">Uncharacterized protein LOC105261657 isoform X1</fullName>
    </submittedName>
</protein>
<feature type="domain" description="Ig-like" evidence="3">
    <location>
        <begin position="36"/>
        <end position="124"/>
    </location>
</feature>
<dbReference type="PANTHER" id="PTHR21261">
    <property type="entry name" value="BEAT PROTEIN"/>
    <property type="match status" value="1"/>
</dbReference>